<evidence type="ECO:0000256" key="1">
    <source>
        <dbReference type="SAM" id="Phobius"/>
    </source>
</evidence>
<keyword evidence="1" id="KW-0812">Transmembrane</keyword>
<dbReference type="PANTHER" id="PTHR41386">
    <property type="entry name" value="INTEGRAL MEMBRANE PROTEIN-RELATED"/>
    <property type="match status" value="1"/>
</dbReference>
<dbReference type="RefSeq" id="WP_073006347.1">
    <property type="nucleotide sequence ID" value="NZ_FQZO01000003.1"/>
</dbReference>
<proteinExistence type="predicted"/>
<feature type="transmembrane region" description="Helical" evidence="1">
    <location>
        <begin position="96"/>
        <end position="117"/>
    </location>
</feature>
<accession>A0A1M6GJX7</accession>
<dbReference type="STRING" id="1121298.SAMN05444401_2144"/>
<evidence type="ECO:0000313" key="2">
    <source>
        <dbReference type="EMBL" id="SHJ10190.1"/>
    </source>
</evidence>
<protein>
    <recommendedName>
        <fullName evidence="4">Cyclic nucleotide-binding protein</fullName>
    </recommendedName>
</protein>
<dbReference type="Pfam" id="PF06210">
    <property type="entry name" value="DUF1003"/>
    <property type="match status" value="1"/>
</dbReference>
<organism evidence="2 3">
    <name type="scientific">Clostridium amylolyticum</name>
    <dbReference type="NCBI Taxonomy" id="1121298"/>
    <lineage>
        <taxon>Bacteria</taxon>
        <taxon>Bacillati</taxon>
        <taxon>Bacillota</taxon>
        <taxon>Clostridia</taxon>
        <taxon>Eubacteriales</taxon>
        <taxon>Clostridiaceae</taxon>
        <taxon>Clostridium</taxon>
    </lineage>
</organism>
<keyword evidence="1" id="KW-1133">Transmembrane helix</keyword>
<dbReference type="OrthoDB" id="9795736at2"/>
<dbReference type="InterPro" id="IPR010406">
    <property type="entry name" value="DUF1003"/>
</dbReference>
<name>A0A1M6GJX7_9CLOT</name>
<dbReference type="AlphaFoldDB" id="A0A1M6GJX7"/>
<keyword evidence="3" id="KW-1185">Reference proteome</keyword>
<evidence type="ECO:0000313" key="3">
    <source>
        <dbReference type="Proteomes" id="UP000184080"/>
    </source>
</evidence>
<gene>
    <name evidence="2" type="ORF">SAMN05444401_2144</name>
</gene>
<sequence length="169" mass="19734">MDEKYDKEKIVKMILENKDSIEDIDEDIIHDLISGKVSKDINQIHQKKLTLGDRASDKISDFVGSWPFILIGLGLIALWIILNIVGYFVHFDPYPFILLNLFLSCLAGIQAPIIMMAQNRQEEKDRLRAKNDYKVNLKSEIIVQDLHNKVDEIMRNQEEILRELRELKK</sequence>
<dbReference type="Proteomes" id="UP000184080">
    <property type="component" value="Unassembled WGS sequence"/>
</dbReference>
<feature type="transmembrane region" description="Helical" evidence="1">
    <location>
        <begin position="68"/>
        <end position="90"/>
    </location>
</feature>
<keyword evidence="1" id="KW-0472">Membrane</keyword>
<reference evidence="2 3" key="1">
    <citation type="submission" date="2016-11" db="EMBL/GenBank/DDBJ databases">
        <authorList>
            <person name="Jaros S."/>
            <person name="Januszkiewicz K."/>
            <person name="Wedrychowicz H."/>
        </authorList>
    </citation>
    <scope>NUCLEOTIDE SEQUENCE [LARGE SCALE GENOMIC DNA]</scope>
    <source>
        <strain evidence="2 3">DSM 21864</strain>
    </source>
</reference>
<evidence type="ECO:0008006" key="4">
    <source>
        <dbReference type="Google" id="ProtNLM"/>
    </source>
</evidence>
<dbReference type="PANTHER" id="PTHR41386:SF1">
    <property type="entry name" value="MEMBRANE PROTEIN"/>
    <property type="match status" value="1"/>
</dbReference>
<dbReference type="EMBL" id="FQZO01000003">
    <property type="protein sequence ID" value="SHJ10190.1"/>
    <property type="molecule type" value="Genomic_DNA"/>
</dbReference>